<dbReference type="EMBL" id="CAVMJV010000099">
    <property type="protein sequence ID" value="CAK5096528.1"/>
    <property type="molecule type" value="Genomic_DNA"/>
</dbReference>
<evidence type="ECO:0000313" key="1">
    <source>
        <dbReference type="EMBL" id="CAK5096528.1"/>
    </source>
</evidence>
<name>A0ACB1ANH3_MELEN</name>
<sequence>MPIYKQFLFFTHSSTPTQLLAICRPNMHFSFIFLFQGNRNFFFLFFLYF</sequence>
<comment type="caution">
    <text evidence="1">The sequence shown here is derived from an EMBL/GenBank/DDBJ whole genome shotgun (WGS) entry which is preliminary data.</text>
</comment>
<accession>A0ACB1ANH3</accession>
<protein>
    <submittedName>
        <fullName evidence="1">Uncharacterized protein</fullName>
    </submittedName>
</protein>
<keyword evidence="2" id="KW-1185">Reference proteome</keyword>
<evidence type="ECO:0000313" key="2">
    <source>
        <dbReference type="Proteomes" id="UP001497535"/>
    </source>
</evidence>
<reference evidence="1" key="1">
    <citation type="submission" date="2023-11" db="EMBL/GenBank/DDBJ databases">
        <authorList>
            <person name="Poullet M."/>
        </authorList>
    </citation>
    <scope>NUCLEOTIDE SEQUENCE</scope>
    <source>
        <strain evidence="1">E1834</strain>
    </source>
</reference>
<gene>
    <name evidence="1" type="ORF">MENTE1834_LOCUS41147</name>
</gene>
<organism evidence="1 2">
    <name type="scientific">Meloidogyne enterolobii</name>
    <name type="common">Root-knot nematode worm</name>
    <name type="synonym">Meloidogyne mayaguensis</name>
    <dbReference type="NCBI Taxonomy" id="390850"/>
    <lineage>
        <taxon>Eukaryota</taxon>
        <taxon>Metazoa</taxon>
        <taxon>Ecdysozoa</taxon>
        <taxon>Nematoda</taxon>
        <taxon>Chromadorea</taxon>
        <taxon>Rhabditida</taxon>
        <taxon>Tylenchina</taxon>
        <taxon>Tylenchomorpha</taxon>
        <taxon>Tylenchoidea</taxon>
        <taxon>Meloidogynidae</taxon>
        <taxon>Meloidogyninae</taxon>
        <taxon>Meloidogyne</taxon>
    </lineage>
</organism>
<dbReference type="Proteomes" id="UP001497535">
    <property type="component" value="Unassembled WGS sequence"/>
</dbReference>
<proteinExistence type="predicted"/>